<dbReference type="EMBL" id="JANTZM010000011">
    <property type="protein sequence ID" value="MCS4158420.1"/>
    <property type="molecule type" value="Genomic_DNA"/>
</dbReference>
<dbReference type="Proteomes" id="UP001155034">
    <property type="component" value="Unassembled WGS sequence"/>
</dbReference>
<dbReference type="AlphaFoldDB" id="A0A9X2RBC3"/>
<evidence type="ECO:0000313" key="6">
    <source>
        <dbReference type="EMBL" id="MCS4158420.1"/>
    </source>
</evidence>
<keyword evidence="2" id="KW-1133">Transmembrane helix</keyword>
<evidence type="ECO:0000256" key="2">
    <source>
        <dbReference type="SAM" id="Phobius"/>
    </source>
</evidence>
<dbReference type="EMBL" id="JANUBL010000001">
    <property type="protein sequence ID" value="MCS4120235.1"/>
    <property type="molecule type" value="Genomic_DNA"/>
</dbReference>
<gene>
    <name evidence="5" type="ORF">GGP45_000553</name>
    <name evidence="3" type="ORF">GGP82_000542</name>
    <name evidence="4" type="ORF">GGP83_000077</name>
    <name evidence="6" type="ORF">GGP99_002392</name>
</gene>
<evidence type="ECO:0000313" key="3">
    <source>
        <dbReference type="EMBL" id="MCS3864011.1"/>
    </source>
</evidence>
<organism evidence="5 7">
    <name type="scientific">Salinibacter ruber</name>
    <dbReference type="NCBI Taxonomy" id="146919"/>
    <lineage>
        <taxon>Bacteria</taxon>
        <taxon>Pseudomonadati</taxon>
        <taxon>Rhodothermota</taxon>
        <taxon>Rhodothermia</taxon>
        <taxon>Rhodothermales</taxon>
        <taxon>Salinibacteraceae</taxon>
        <taxon>Salinibacter</taxon>
    </lineage>
</organism>
<dbReference type="EMBL" id="JANTYZ010000001">
    <property type="protein sequence ID" value="MCS3864011.1"/>
    <property type="molecule type" value="Genomic_DNA"/>
</dbReference>
<sequence length="562" mass="63613">MDSVIGVTEKRGSYQDALRRIGQQDPDGQTIGIVYVESGVFSFFPTFFRALGLVFVLSVYFLHQPLGVLPEGVHWAVDALHGWEVVSLGTWLTAVVLYLLYFGFSLVKNNLYTGQPGAEIHFMKHEKIVKTLRPGEWSFVLDPRVQPYAVVSSKLIVLEMPEIDGNTSENITQKYRGAIRMRVTDTYRLLERGGFEKFLRQLREVYESIIKDAVLKISAREFNQFMVESVAVPEIEGESVTERLDNLESSDLSVEYLTGASQIEEIDISQFDLEESDDPDRRQILDRLQRLGSDYGIDIIDHIPVGNLTSGDYLRTLALPLVSSITRLRQATETLREITEEEIDEEIQAKVAELKLAVRETDQVLREIKSMRQTLNDEENKEAIMQAREATIENAAQEEIAPAISLIESLQAQIRAKEMSTIGAIERFNSEWEQILDELETKLPEYVPQVESVVVNGVNEDIIPGEDVVQRVLEDTGTLRQLERLVEEAGDSYTEAEIEEIIQEIEGKAEDVNVSEIMDRLQTALDQISSESEISTERFSLDNVESRLEEISEDVEASLQEG</sequence>
<dbReference type="Proteomes" id="UP001155110">
    <property type="component" value="Unassembled WGS sequence"/>
</dbReference>
<keyword evidence="1" id="KW-0175">Coiled coil</keyword>
<keyword evidence="2" id="KW-0812">Transmembrane</keyword>
<dbReference type="EMBL" id="JANUBB010000001">
    <property type="protein sequence ID" value="MCS3950151.1"/>
    <property type="molecule type" value="Genomic_DNA"/>
</dbReference>
<protein>
    <recommendedName>
        <fullName evidence="8">Band 7 domain-containing protein</fullName>
    </recommendedName>
</protein>
<evidence type="ECO:0000313" key="5">
    <source>
        <dbReference type="EMBL" id="MCS4120235.1"/>
    </source>
</evidence>
<feature type="coiled-coil region" evidence="1">
    <location>
        <begin position="328"/>
        <end position="388"/>
    </location>
</feature>
<keyword evidence="2" id="KW-0472">Membrane</keyword>
<reference evidence="5" key="1">
    <citation type="submission" date="2022-08" db="EMBL/GenBank/DDBJ databases">
        <title>Genomic Encyclopedia of Type Strains, Phase V (KMG-V): Genome sequencing to study the core and pangenomes of soil and plant-associated prokaryotes.</title>
        <authorList>
            <person name="Whitman W."/>
        </authorList>
    </citation>
    <scope>NUCLEOTIDE SEQUENCE</scope>
    <source>
        <strain evidence="3">SP2016B</strain>
        <strain evidence="4">SP2017</strain>
        <strain evidence="6">SP3002</strain>
        <strain evidence="5">SP3026</strain>
    </source>
</reference>
<dbReference type="Proteomes" id="UP001155144">
    <property type="component" value="Unassembled WGS sequence"/>
</dbReference>
<dbReference type="RefSeq" id="WP_013062706.1">
    <property type="nucleotide sequence ID" value="NZ_CALTSD010000019.1"/>
</dbReference>
<evidence type="ECO:0000256" key="1">
    <source>
        <dbReference type="SAM" id="Coils"/>
    </source>
</evidence>
<comment type="caution">
    <text evidence="5">The sequence shown here is derived from an EMBL/GenBank/DDBJ whole genome shotgun (WGS) entry which is preliminary data.</text>
</comment>
<name>A0A9X2RBC3_9BACT</name>
<evidence type="ECO:0000313" key="7">
    <source>
        <dbReference type="Proteomes" id="UP001155144"/>
    </source>
</evidence>
<feature type="transmembrane region" description="Helical" evidence="2">
    <location>
        <begin position="82"/>
        <end position="104"/>
    </location>
</feature>
<evidence type="ECO:0000313" key="4">
    <source>
        <dbReference type="EMBL" id="MCS3950151.1"/>
    </source>
</evidence>
<dbReference type="Proteomes" id="UP001155010">
    <property type="component" value="Unassembled WGS sequence"/>
</dbReference>
<accession>A0A9X2RBC3</accession>
<evidence type="ECO:0008006" key="8">
    <source>
        <dbReference type="Google" id="ProtNLM"/>
    </source>
</evidence>
<feature type="transmembrane region" description="Helical" evidence="2">
    <location>
        <begin position="40"/>
        <end position="62"/>
    </location>
</feature>
<proteinExistence type="predicted"/>